<dbReference type="GO" id="GO:0016874">
    <property type="term" value="F:ligase activity"/>
    <property type="evidence" value="ECO:0007669"/>
    <property type="project" value="UniProtKB-KW"/>
</dbReference>
<name>A0ABW2XVU2_9ACTN</name>
<keyword evidence="3" id="KW-1185">Reference proteome</keyword>
<reference evidence="3" key="1">
    <citation type="journal article" date="2019" name="Int. J. Syst. Evol. Microbiol.">
        <title>The Global Catalogue of Microorganisms (GCM) 10K type strain sequencing project: providing services to taxonomists for standard genome sequencing and annotation.</title>
        <authorList>
            <consortium name="The Broad Institute Genomics Platform"/>
            <consortium name="The Broad Institute Genome Sequencing Center for Infectious Disease"/>
            <person name="Wu L."/>
            <person name="Ma J."/>
        </authorList>
    </citation>
    <scope>NUCLEOTIDE SEQUENCE [LARGE SCALE GENOMIC DNA]</scope>
    <source>
        <strain evidence="3">JCM 9371</strain>
    </source>
</reference>
<dbReference type="Pfam" id="PF00587">
    <property type="entry name" value="tRNA-synt_2b"/>
    <property type="match status" value="1"/>
</dbReference>
<feature type="domain" description="Aminoacyl-tRNA synthetase class II (G/ P/ S/T)" evidence="1">
    <location>
        <begin position="124"/>
        <end position="283"/>
    </location>
</feature>
<evidence type="ECO:0000313" key="2">
    <source>
        <dbReference type="EMBL" id="MFD0689915.1"/>
    </source>
</evidence>
<evidence type="ECO:0000259" key="1">
    <source>
        <dbReference type="Pfam" id="PF00587"/>
    </source>
</evidence>
<protein>
    <submittedName>
        <fullName evidence="2">Aminoacyl--tRNA ligase-related protein</fullName>
    </submittedName>
</protein>
<keyword evidence="2" id="KW-0436">Ligase</keyword>
<dbReference type="Proteomes" id="UP001597063">
    <property type="component" value="Unassembled WGS sequence"/>
</dbReference>
<accession>A0ABW2XVU2</accession>
<dbReference type="InterPro" id="IPR045864">
    <property type="entry name" value="aa-tRNA-synth_II/BPL/LPL"/>
</dbReference>
<dbReference type="SUPFAM" id="SSF55681">
    <property type="entry name" value="Class II aaRS and biotin synthetases"/>
    <property type="match status" value="1"/>
</dbReference>
<proteinExistence type="predicted"/>
<dbReference type="RefSeq" id="WP_242619321.1">
    <property type="nucleotide sequence ID" value="NZ_CAACUY010000065.1"/>
</dbReference>
<dbReference type="InterPro" id="IPR002314">
    <property type="entry name" value="aa-tRNA-synt_IIb"/>
</dbReference>
<sequence>MTGTPAGTPADVRAAAPRTWFDARAGADGRATFGPDSTRLIARLDREFASWGEAAGAVPATYPPLVPVADLAELDYFDNFPHLVSLAAPLDPARLDGGAAGPAASAGAVPPDLLAPAALALPSATCYGVYLDLRDRVLDEPPLRITAVATCFRREERYEGLRRLLGFRMREVVCAGTRDDVLDHLAAFRARILGFTARLGLPVEVADATDPFFAPDGARGLMQRLFPVKKEFLFGGELAIASVNFHRNFFGERCRIVLADGTPAFTGCAAFGLERWLAALSERFGGDAAAAAAALEAACADPR</sequence>
<organism evidence="2 3">
    <name type="scientific">Actinomadura fibrosa</name>
    <dbReference type="NCBI Taxonomy" id="111802"/>
    <lineage>
        <taxon>Bacteria</taxon>
        <taxon>Bacillati</taxon>
        <taxon>Actinomycetota</taxon>
        <taxon>Actinomycetes</taxon>
        <taxon>Streptosporangiales</taxon>
        <taxon>Thermomonosporaceae</taxon>
        <taxon>Actinomadura</taxon>
    </lineage>
</organism>
<dbReference type="EMBL" id="JBHTGP010000018">
    <property type="protein sequence ID" value="MFD0689915.1"/>
    <property type="molecule type" value="Genomic_DNA"/>
</dbReference>
<gene>
    <name evidence="2" type="ORF">ACFQZM_35875</name>
</gene>
<evidence type="ECO:0000313" key="3">
    <source>
        <dbReference type="Proteomes" id="UP001597063"/>
    </source>
</evidence>
<dbReference type="Gene3D" id="3.30.930.10">
    <property type="entry name" value="Bira Bifunctional Protein, Domain 2"/>
    <property type="match status" value="1"/>
</dbReference>
<comment type="caution">
    <text evidence="2">The sequence shown here is derived from an EMBL/GenBank/DDBJ whole genome shotgun (WGS) entry which is preliminary data.</text>
</comment>